<keyword evidence="3" id="KW-0812">Transmembrane</keyword>
<dbReference type="EMBL" id="JBHSPC010000045">
    <property type="protein sequence ID" value="MFC5671738.1"/>
    <property type="molecule type" value="Genomic_DNA"/>
</dbReference>
<evidence type="ECO:0000259" key="5">
    <source>
        <dbReference type="Pfam" id="PF13399"/>
    </source>
</evidence>
<dbReference type="RefSeq" id="WP_381212358.1">
    <property type="nucleotide sequence ID" value="NZ_JBHSPC010000045.1"/>
</dbReference>
<dbReference type="Pfam" id="PF13399">
    <property type="entry name" value="LytR_C"/>
    <property type="match status" value="1"/>
</dbReference>
<feature type="domain" description="LytR/CpsA/Psr regulator C-terminal" evidence="5">
    <location>
        <begin position="462"/>
        <end position="555"/>
    </location>
</feature>
<proteinExistence type="inferred from homology"/>
<evidence type="ECO:0000256" key="3">
    <source>
        <dbReference type="SAM" id="Phobius"/>
    </source>
</evidence>
<accession>A0ABW0XPL5</accession>
<dbReference type="Pfam" id="PF03816">
    <property type="entry name" value="LytR_cpsA_psr"/>
    <property type="match status" value="1"/>
</dbReference>
<feature type="compositionally biased region" description="Polar residues" evidence="2">
    <location>
        <begin position="537"/>
        <end position="549"/>
    </location>
</feature>
<keyword evidence="3" id="KW-0472">Membrane</keyword>
<dbReference type="Gene3D" id="3.40.630.190">
    <property type="entry name" value="LCP protein"/>
    <property type="match status" value="1"/>
</dbReference>
<dbReference type="PANTHER" id="PTHR33392">
    <property type="entry name" value="POLYISOPRENYL-TEICHOIC ACID--PEPTIDOGLYCAN TEICHOIC ACID TRANSFERASE TAGU"/>
    <property type="match status" value="1"/>
</dbReference>
<dbReference type="Proteomes" id="UP001596183">
    <property type="component" value="Unassembled WGS sequence"/>
</dbReference>
<name>A0ABW0XPL5_9ACTN</name>
<organism evidence="6 7">
    <name type="scientific">Streptomyces incanus</name>
    <dbReference type="NCBI Taxonomy" id="887453"/>
    <lineage>
        <taxon>Bacteria</taxon>
        <taxon>Bacillati</taxon>
        <taxon>Actinomycetota</taxon>
        <taxon>Actinomycetes</taxon>
        <taxon>Kitasatosporales</taxon>
        <taxon>Streptomycetaceae</taxon>
        <taxon>Streptomyces</taxon>
    </lineage>
</organism>
<evidence type="ECO:0000256" key="1">
    <source>
        <dbReference type="ARBA" id="ARBA00006068"/>
    </source>
</evidence>
<evidence type="ECO:0000313" key="7">
    <source>
        <dbReference type="Proteomes" id="UP001596183"/>
    </source>
</evidence>
<feature type="compositionally biased region" description="Basic and acidic residues" evidence="2">
    <location>
        <begin position="1"/>
        <end position="11"/>
    </location>
</feature>
<feature type="compositionally biased region" description="Low complexity" evidence="2">
    <location>
        <begin position="557"/>
        <end position="568"/>
    </location>
</feature>
<keyword evidence="3" id="KW-1133">Transmembrane helix</keyword>
<reference evidence="7" key="1">
    <citation type="journal article" date="2019" name="Int. J. Syst. Evol. Microbiol.">
        <title>The Global Catalogue of Microorganisms (GCM) 10K type strain sequencing project: providing services to taxonomists for standard genome sequencing and annotation.</title>
        <authorList>
            <consortium name="The Broad Institute Genomics Platform"/>
            <consortium name="The Broad Institute Genome Sequencing Center for Infectious Disease"/>
            <person name="Wu L."/>
            <person name="Ma J."/>
        </authorList>
    </citation>
    <scope>NUCLEOTIDE SEQUENCE [LARGE SCALE GENOMIC DNA]</scope>
    <source>
        <strain evidence="7">JCM 13852</strain>
    </source>
</reference>
<feature type="region of interest" description="Disordered" evidence="2">
    <location>
        <begin position="1"/>
        <end position="106"/>
    </location>
</feature>
<feature type="region of interest" description="Disordered" evidence="2">
    <location>
        <begin position="535"/>
        <end position="584"/>
    </location>
</feature>
<dbReference type="InterPro" id="IPR027381">
    <property type="entry name" value="LytR/CpsA/Psr_C"/>
</dbReference>
<dbReference type="InterPro" id="IPR004474">
    <property type="entry name" value="LytR_CpsA_psr"/>
</dbReference>
<feature type="domain" description="Cell envelope-related transcriptional attenuator" evidence="4">
    <location>
        <begin position="184"/>
        <end position="346"/>
    </location>
</feature>
<dbReference type="InterPro" id="IPR050922">
    <property type="entry name" value="LytR/CpsA/Psr_CW_biosynth"/>
</dbReference>
<dbReference type="PANTHER" id="PTHR33392:SF6">
    <property type="entry name" value="POLYISOPRENYL-TEICHOIC ACID--PEPTIDOGLYCAN TEICHOIC ACID TRANSFERASE TAGU"/>
    <property type="match status" value="1"/>
</dbReference>
<comment type="caution">
    <text evidence="6">The sequence shown here is derived from an EMBL/GenBank/DDBJ whole genome shotgun (WGS) entry which is preliminary data.</text>
</comment>
<protein>
    <submittedName>
        <fullName evidence="6">LCP family protein</fullName>
    </submittedName>
</protein>
<sequence length="584" mass="61399">MDAQSRGRADNVDPADQWVLNPTTGEYELRLGPSAPQPPVPGPRRGSPHTANHPAGPGGTGHPYGAVPGGPPRAPGREVPPPRRRGAPEPPPGRRGGQPGQRKPRSRKALLWAGGTMAFVVLATGTAGYAYLKHLEGNVDTTDIGDAGSGDFSKDEAFNILVLGTDKRTGSGNDGYGDAGSVGHADTTILLHVSKDRTNATALSIPRDLIVDIPDCPTKLEDGTEKVIPGLQGARFNRSLGEGSRDPGCTMRTVEEVTGIKPDHFMMADFNAVKTLTSAVDGVDVCVEHAVNDKQSKLELPAGKSKVEGEQALAFVRTRHSFGNKGDLDRIKVQQYFLASLMRKMSSGDTLTSPTKLVKLAEAATDALTVDTGIGNVSTLKDVALELKKVPPKNISFTTVPVKDNPAETVKATVVVDEFQAPQLFDLIQNDVSLSEVEKKNERKEKAAVAARLEGAKAPASEVRVQVYNGGAPAGSAQETLRWLQVDEGVVKSENAGNAPEKLKKTTLEYAPDQADQARRLATILGLSGSALKPGESVTNSQGLPTMTLTLGKDFTGAGSSLDGSAAGPLDVPKSTADKVECAS</sequence>
<evidence type="ECO:0000259" key="4">
    <source>
        <dbReference type="Pfam" id="PF03816"/>
    </source>
</evidence>
<feature type="transmembrane region" description="Helical" evidence="3">
    <location>
        <begin position="109"/>
        <end position="132"/>
    </location>
</feature>
<dbReference type="NCBIfam" id="TIGR00350">
    <property type="entry name" value="lytR_cpsA_psr"/>
    <property type="match status" value="1"/>
</dbReference>
<dbReference type="Gene3D" id="3.30.70.2390">
    <property type="match status" value="1"/>
</dbReference>
<evidence type="ECO:0000256" key="2">
    <source>
        <dbReference type="SAM" id="MobiDB-lite"/>
    </source>
</evidence>
<comment type="similarity">
    <text evidence="1">Belongs to the LytR/CpsA/Psr (LCP) family.</text>
</comment>
<evidence type="ECO:0000313" key="6">
    <source>
        <dbReference type="EMBL" id="MFC5671738.1"/>
    </source>
</evidence>
<gene>
    <name evidence="6" type="ORF">ACFP2V_16915</name>
</gene>
<keyword evidence="7" id="KW-1185">Reference proteome</keyword>